<sequence length="274" mass="30569">MRALAILYIGPNNYPDFSRDYLLSPIVGPEALLAQFPKTYLMCGEKDPLVDDTVVFAGLIREAKRKKKQLGNSGRFGEGLRISNMNNGTVTTEDSEDWVEVKIIQGASHAFLQMPSLLPENKGAISVCALWLHECCQNKLSNDINTNCTELIHEDEGLTFTSRHSKNSGITNFKENENGDLVFQEPDQVQDSATINDLHVSQSVPNILPQLNDNIQKSTSTTVLVPGHELWEQENILNENEILKRRRDTLVRNLAEGCGTTTTLEQSISEKVTK</sequence>
<dbReference type="GO" id="GO:0005829">
    <property type="term" value="C:cytosol"/>
    <property type="evidence" value="ECO:0007669"/>
    <property type="project" value="TreeGrafter"/>
</dbReference>
<reference evidence="1" key="1">
    <citation type="submission" date="2021-06" db="EMBL/GenBank/DDBJ databases">
        <authorList>
            <person name="Kallberg Y."/>
            <person name="Tangrot J."/>
            <person name="Rosling A."/>
        </authorList>
    </citation>
    <scope>NUCLEOTIDE SEQUENCE</scope>
    <source>
        <strain evidence="1">IN212</strain>
    </source>
</reference>
<dbReference type="PANTHER" id="PTHR23025">
    <property type="entry name" value="TRIACYLGLYCEROL LIPASE"/>
    <property type="match status" value="1"/>
</dbReference>
<evidence type="ECO:0000313" key="1">
    <source>
        <dbReference type="EMBL" id="CAG8532428.1"/>
    </source>
</evidence>
<name>A0A9N9FGS3_9GLOM</name>
<dbReference type="AlphaFoldDB" id="A0A9N9FGS3"/>
<dbReference type="GO" id="GO:0004806">
    <property type="term" value="F:triacylglycerol lipase activity"/>
    <property type="evidence" value="ECO:0007669"/>
    <property type="project" value="TreeGrafter"/>
</dbReference>
<dbReference type="InterPro" id="IPR029058">
    <property type="entry name" value="AB_hydrolase_fold"/>
</dbReference>
<dbReference type="GO" id="GO:0004771">
    <property type="term" value="F:sterol ester esterase activity"/>
    <property type="evidence" value="ECO:0007669"/>
    <property type="project" value="TreeGrafter"/>
</dbReference>
<protein>
    <submittedName>
        <fullName evidence="1">10927_t:CDS:1</fullName>
    </submittedName>
</protein>
<dbReference type="OrthoDB" id="5570009at2759"/>
<dbReference type="PANTHER" id="PTHR23025:SF3">
    <property type="entry name" value="HORMONE-SENSITIVE LIPASE"/>
    <property type="match status" value="1"/>
</dbReference>
<dbReference type="Gene3D" id="3.40.50.1820">
    <property type="entry name" value="alpha/beta hydrolase"/>
    <property type="match status" value="1"/>
</dbReference>
<organism evidence="1 2">
    <name type="scientific">Racocetra fulgida</name>
    <dbReference type="NCBI Taxonomy" id="60492"/>
    <lineage>
        <taxon>Eukaryota</taxon>
        <taxon>Fungi</taxon>
        <taxon>Fungi incertae sedis</taxon>
        <taxon>Mucoromycota</taxon>
        <taxon>Glomeromycotina</taxon>
        <taxon>Glomeromycetes</taxon>
        <taxon>Diversisporales</taxon>
        <taxon>Gigasporaceae</taxon>
        <taxon>Racocetra</taxon>
    </lineage>
</organism>
<proteinExistence type="predicted"/>
<comment type="caution">
    <text evidence="1">The sequence shown here is derived from an EMBL/GenBank/DDBJ whole genome shotgun (WGS) entry which is preliminary data.</text>
</comment>
<dbReference type="EMBL" id="CAJVPZ010003578">
    <property type="protein sequence ID" value="CAG8532428.1"/>
    <property type="molecule type" value="Genomic_DNA"/>
</dbReference>
<dbReference type="SUPFAM" id="SSF53474">
    <property type="entry name" value="alpha/beta-Hydrolases"/>
    <property type="match status" value="1"/>
</dbReference>
<gene>
    <name evidence="1" type="ORF">RFULGI_LOCUS3852</name>
</gene>
<accession>A0A9N9FGS3</accession>
<dbReference type="GO" id="GO:0019433">
    <property type="term" value="P:triglyceride catabolic process"/>
    <property type="evidence" value="ECO:0007669"/>
    <property type="project" value="TreeGrafter"/>
</dbReference>
<evidence type="ECO:0000313" key="2">
    <source>
        <dbReference type="Proteomes" id="UP000789396"/>
    </source>
</evidence>
<dbReference type="Proteomes" id="UP000789396">
    <property type="component" value="Unassembled WGS sequence"/>
</dbReference>
<keyword evidence="2" id="KW-1185">Reference proteome</keyword>